<gene>
    <name evidence="5 11" type="primary">lipB</name>
    <name evidence="11" type="ORF">H5J25_05305</name>
</gene>
<evidence type="ECO:0000256" key="9">
    <source>
        <dbReference type="PIRSR" id="PIRSR016262-3"/>
    </source>
</evidence>
<proteinExistence type="inferred from homology"/>
<feature type="binding site" evidence="5 8">
    <location>
        <begin position="173"/>
        <end position="175"/>
    </location>
    <ligand>
        <name>substrate</name>
    </ligand>
</feature>
<comment type="subcellular location">
    <subcellularLocation>
        <location evidence="5">Cytoplasm</location>
    </subcellularLocation>
</comment>
<dbReference type="EMBL" id="CP061035">
    <property type="protein sequence ID" value="QQV78138.1"/>
    <property type="molecule type" value="Genomic_DNA"/>
</dbReference>
<comment type="similarity">
    <text evidence="5 6">Belongs to the LipB family.</text>
</comment>
<dbReference type="PANTHER" id="PTHR10993">
    <property type="entry name" value="OCTANOYLTRANSFERASE"/>
    <property type="match status" value="1"/>
</dbReference>
<sequence length="236" mass="25157">MRTCGFVYAPHIRTPRLTPRPAPEWCISPGLTDYASALAEMEARAAAVAAGDAGELMWMLEHPPVYTAGTSAAPDELIDPRFPVVSAGRGGRYTYHGPGQRIGYLVLDLNARGRDVRHFVHSLEGWVIAALGEIGIAAFRAPGRIGIWTIDRGQEAKIGAIGVRVKRWITMHGFSVNLSPDLAHFGGIVPCGIADFGVTSAASLGQPTDFATFDAALAFHRDAFLETVSCGAQNSA</sequence>
<dbReference type="PIRSF" id="PIRSF016262">
    <property type="entry name" value="LPLase"/>
    <property type="match status" value="1"/>
</dbReference>
<evidence type="ECO:0000256" key="7">
    <source>
        <dbReference type="PIRSR" id="PIRSR016262-1"/>
    </source>
</evidence>
<dbReference type="InterPro" id="IPR004143">
    <property type="entry name" value="BPL_LPL_catalytic"/>
</dbReference>
<dbReference type="KEGG" id="sari:H5J25_05305"/>
<feature type="site" description="Lowers pKa of active site Cys" evidence="5 9">
    <location>
        <position position="157"/>
    </location>
</feature>
<evidence type="ECO:0000256" key="4">
    <source>
        <dbReference type="ARBA" id="ARBA00024732"/>
    </source>
</evidence>
<comment type="catalytic activity">
    <reaction evidence="5 6">
        <text>octanoyl-[ACP] + L-lysyl-[protein] = N(6)-octanoyl-L-lysyl-[protein] + holo-[ACP] + H(+)</text>
        <dbReference type="Rhea" id="RHEA:17665"/>
        <dbReference type="Rhea" id="RHEA-COMP:9636"/>
        <dbReference type="Rhea" id="RHEA-COMP:9685"/>
        <dbReference type="Rhea" id="RHEA-COMP:9752"/>
        <dbReference type="Rhea" id="RHEA-COMP:9928"/>
        <dbReference type="ChEBI" id="CHEBI:15378"/>
        <dbReference type="ChEBI" id="CHEBI:29969"/>
        <dbReference type="ChEBI" id="CHEBI:64479"/>
        <dbReference type="ChEBI" id="CHEBI:78463"/>
        <dbReference type="ChEBI" id="CHEBI:78809"/>
        <dbReference type="EC" id="2.3.1.181"/>
    </reaction>
</comment>
<feature type="active site" description="Acyl-thioester intermediate" evidence="5 7">
    <location>
        <position position="191"/>
    </location>
</feature>
<evidence type="ECO:0000256" key="6">
    <source>
        <dbReference type="PIRNR" id="PIRNR016262"/>
    </source>
</evidence>
<keyword evidence="12" id="KW-1185">Reference proteome</keyword>
<dbReference type="GO" id="GO:0009249">
    <property type="term" value="P:protein lipoylation"/>
    <property type="evidence" value="ECO:0007669"/>
    <property type="project" value="InterPro"/>
</dbReference>
<dbReference type="NCBIfam" id="NF010921">
    <property type="entry name" value="PRK14341.1"/>
    <property type="match status" value="1"/>
</dbReference>
<dbReference type="PROSITE" id="PS51733">
    <property type="entry name" value="BPL_LPL_CATALYTIC"/>
    <property type="match status" value="1"/>
</dbReference>
<evidence type="ECO:0000256" key="8">
    <source>
        <dbReference type="PIRSR" id="PIRSR016262-2"/>
    </source>
</evidence>
<comment type="function">
    <text evidence="4 5 6">Catalyzes the transfer of endogenously produced octanoic acid from octanoyl-acyl-carrier-protein onto the lipoyl domains of lipoate-dependent enzymes. Lipoyl-ACP can also act as a substrate although octanoyl-ACP is likely to be the physiological substrate.</text>
</comment>
<name>A0A974NWG5_9SPHN</name>
<dbReference type="Pfam" id="PF21948">
    <property type="entry name" value="LplA-B_cat"/>
    <property type="match status" value="1"/>
</dbReference>
<dbReference type="GO" id="GO:0033819">
    <property type="term" value="F:lipoyl(octanoyl) transferase activity"/>
    <property type="evidence" value="ECO:0007669"/>
    <property type="project" value="UniProtKB-EC"/>
</dbReference>
<feature type="domain" description="BPL/LPL catalytic" evidence="10">
    <location>
        <begin position="51"/>
        <end position="229"/>
    </location>
</feature>
<protein>
    <recommendedName>
        <fullName evidence="5 6">Octanoyltransferase</fullName>
        <ecNumber evidence="5 6">2.3.1.181</ecNumber>
    </recommendedName>
    <alternativeName>
        <fullName evidence="5">Lipoate-protein ligase B</fullName>
    </alternativeName>
    <alternativeName>
        <fullName evidence="5">Lipoyl/octanoyl transferase</fullName>
    </alternativeName>
    <alternativeName>
        <fullName evidence="5">Octanoyl-[acyl-carrier-protein]-protein N-octanoyltransferase</fullName>
    </alternativeName>
</protein>
<dbReference type="HAMAP" id="MF_00013">
    <property type="entry name" value="LipB"/>
    <property type="match status" value="1"/>
</dbReference>
<dbReference type="NCBIfam" id="NF010925">
    <property type="entry name" value="PRK14345.1"/>
    <property type="match status" value="1"/>
</dbReference>
<dbReference type="AlphaFoldDB" id="A0A974NWG5"/>
<dbReference type="Gene3D" id="3.30.930.10">
    <property type="entry name" value="Bira Bifunctional Protein, Domain 2"/>
    <property type="match status" value="1"/>
</dbReference>
<dbReference type="GO" id="GO:0005737">
    <property type="term" value="C:cytoplasm"/>
    <property type="evidence" value="ECO:0007669"/>
    <property type="project" value="UniProtKB-SubCell"/>
</dbReference>
<evidence type="ECO:0000313" key="12">
    <source>
        <dbReference type="Proteomes" id="UP000595894"/>
    </source>
</evidence>
<dbReference type="PANTHER" id="PTHR10993:SF7">
    <property type="entry name" value="LIPOYLTRANSFERASE 2, MITOCHONDRIAL-RELATED"/>
    <property type="match status" value="1"/>
</dbReference>
<reference evidence="12" key="1">
    <citation type="submission" date="2020-09" db="EMBL/GenBank/DDBJ databases">
        <title>Sphingomonas sp., a new species isolated from pork steak.</title>
        <authorList>
            <person name="Heidler von Heilborn D."/>
        </authorList>
    </citation>
    <scope>NUCLEOTIDE SEQUENCE [LARGE SCALE GENOMIC DNA]</scope>
</reference>
<evidence type="ECO:0000259" key="10">
    <source>
        <dbReference type="PROSITE" id="PS51733"/>
    </source>
</evidence>
<feature type="binding site" evidence="5 8">
    <location>
        <begin position="160"/>
        <end position="162"/>
    </location>
    <ligand>
        <name>substrate</name>
    </ligand>
</feature>
<evidence type="ECO:0000256" key="5">
    <source>
        <dbReference type="HAMAP-Rule" id="MF_00013"/>
    </source>
</evidence>
<keyword evidence="5" id="KW-0963">Cytoplasm</keyword>
<evidence type="ECO:0000256" key="2">
    <source>
        <dbReference type="ARBA" id="ARBA00022679"/>
    </source>
</evidence>
<dbReference type="CDD" id="cd16444">
    <property type="entry name" value="LipB"/>
    <property type="match status" value="1"/>
</dbReference>
<dbReference type="InterPro" id="IPR020605">
    <property type="entry name" value="Octanoyltransferase_CS"/>
</dbReference>
<keyword evidence="2 5" id="KW-0808">Transferase</keyword>
<dbReference type="NCBIfam" id="TIGR00214">
    <property type="entry name" value="lipB"/>
    <property type="match status" value="1"/>
</dbReference>
<accession>A0A974NWG5</accession>
<comment type="miscellaneous">
    <text evidence="5">In the reaction, the free carboxyl group of octanoic acid is attached via an amide linkage to the epsilon-amino group of a specific lysine residue of lipoyl domains of lipoate-dependent enzymes.</text>
</comment>
<evidence type="ECO:0000256" key="1">
    <source>
        <dbReference type="ARBA" id="ARBA00004821"/>
    </source>
</evidence>
<keyword evidence="3 5" id="KW-0012">Acyltransferase</keyword>
<organism evidence="11 12">
    <name type="scientific">Sphingomonas aliaeris</name>
    <dbReference type="NCBI Taxonomy" id="2759526"/>
    <lineage>
        <taxon>Bacteria</taxon>
        <taxon>Pseudomonadati</taxon>
        <taxon>Pseudomonadota</taxon>
        <taxon>Alphaproteobacteria</taxon>
        <taxon>Sphingomonadales</taxon>
        <taxon>Sphingomonadaceae</taxon>
        <taxon>Sphingomonas</taxon>
    </lineage>
</organism>
<dbReference type="InterPro" id="IPR000544">
    <property type="entry name" value="Octanoyltransferase"/>
</dbReference>
<dbReference type="SUPFAM" id="SSF55681">
    <property type="entry name" value="Class II aaRS and biotin synthetases"/>
    <property type="match status" value="1"/>
</dbReference>
<dbReference type="Proteomes" id="UP000595894">
    <property type="component" value="Chromosome"/>
</dbReference>
<dbReference type="InterPro" id="IPR045864">
    <property type="entry name" value="aa-tRNA-synth_II/BPL/LPL"/>
</dbReference>
<evidence type="ECO:0000313" key="11">
    <source>
        <dbReference type="EMBL" id="QQV78138.1"/>
    </source>
</evidence>
<dbReference type="PROSITE" id="PS01313">
    <property type="entry name" value="LIPB"/>
    <property type="match status" value="1"/>
</dbReference>
<dbReference type="EC" id="2.3.1.181" evidence="5 6"/>
<comment type="pathway">
    <text evidence="1 5 6">Protein modification; protein lipoylation via endogenous pathway; protein N(6)-(lipoyl)lysine from octanoyl-[acyl-carrier-protein]: step 1/2.</text>
</comment>
<evidence type="ECO:0000256" key="3">
    <source>
        <dbReference type="ARBA" id="ARBA00023315"/>
    </source>
</evidence>
<feature type="binding site" evidence="5 8">
    <location>
        <begin position="89"/>
        <end position="96"/>
    </location>
    <ligand>
        <name>substrate</name>
    </ligand>
</feature>